<reference evidence="1 2" key="1">
    <citation type="submission" date="2019-08" db="EMBL/GenBank/DDBJ databases">
        <title>Bradyrhizobium hipponensis sp. nov., a rhizobium isolated from a Lupinus angustifolius root nodule in Tunisia.</title>
        <authorList>
            <person name="Off K."/>
            <person name="Rejili M."/>
            <person name="Mars M."/>
            <person name="Brachmann A."/>
            <person name="Marin M."/>
        </authorList>
    </citation>
    <scope>NUCLEOTIDE SEQUENCE [LARGE SCALE GENOMIC DNA]</scope>
    <source>
        <strain evidence="1 2">CTAW11</strain>
    </source>
</reference>
<protein>
    <recommendedName>
        <fullName evidence="3">ABM domain-containing protein</fullName>
    </recommendedName>
</protein>
<comment type="caution">
    <text evidence="1">The sequence shown here is derived from an EMBL/GenBank/DDBJ whole genome shotgun (WGS) entry which is preliminary data.</text>
</comment>
<evidence type="ECO:0000313" key="2">
    <source>
        <dbReference type="Proteomes" id="UP000324853"/>
    </source>
</evidence>
<dbReference type="Proteomes" id="UP000324853">
    <property type="component" value="Unassembled WGS sequence"/>
</dbReference>
<sequence>MPIIRVSVIRCEPQHFAEIKKMMADSLAVLEPGIRAMRGLIHFYAGEDEAVSSLVNVSLWRTLEDAKQLDTFQPMLDLGKAFVGKGATFERPVMNYASQWEFGPERSSPD</sequence>
<evidence type="ECO:0000313" key="1">
    <source>
        <dbReference type="EMBL" id="TYL78562.1"/>
    </source>
</evidence>
<evidence type="ECO:0008006" key="3">
    <source>
        <dbReference type="Google" id="ProtNLM"/>
    </source>
</evidence>
<dbReference type="AlphaFoldDB" id="A0A5S4W9A0"/>
<name>A0A5S4W9A0_9BRAD</name>
<dbReference type="EMBL" id="VSSR01000048">
    <property type="protein sequence ID" value="TYL78562.1"/>
    <property type="molecule type" value="Genomic_DNA"/>
</dbReference>
<organism evidence="1 2">
    <name type="scientific">Bradyrhizobium cytisi</name>
    <dbReference type="NCBI Taxonomy" id="515489"/>
    <lineage>
        <taxon>Bacteria</taxon>
        <taxon>Pseudomonadati</taxon>
        <taxon>Pseudomonadota</taxon>
        <taxon>Alphaproteobacteria</taxon>
        <taxon>Hyphomicrobiales</taxon>
        <taxon>Nitrobacteraceae</taxon>
        <taxon>Bradyrhizobium</taxon>
    </lineage>
</organism>
<proteinExistence type="predicted"/>
<gene>
    <name evidence="1" type="ORF">FXB38_28295</name>
</gene>
<keyword evidence="2" id="KW-1185">Reference proteome</keyword>
<dbReference type="RefSeq" id="WP_148754215.1">
    <property type="nucleotide sequence ID" value="NZ_VSSR01000048.1"/>
</dbReference>
<dbReference type="OrthoDB" id="9153483at2"/>
<accession>A0A5S4W9A0</accession>